<organism evidence="1">
    <name type="scientific">Brugia malayi</name>
    <name type="common">Filarial nematode worm</name>
    <dbReference type="NCBI Taxonomy" id="6279"/>
    <lineage>
        <taxon>Eukaryota</taxon>
        <taxon>Metazoa</taxon>
        <taxon>Ecdysozoa</taxon>
        <taxon>Nematoda</taxon>
        <taxon>Chromadorea</taxon>
        <taxon>Rhabditida</taxon>
        <taxon>Spirurina</taxon>
        <taxon>Spiruromorpha</taxon>
        <taxon>Filarioidea</taxon>
        <taxon>Onchocercidae</taxon>
        <taxon>Brugia</taxon>
    </lineage>
</organism>
<reference evidence="1" key="1">
    <citation type="journal article" date="2007" name="Science">
        <title>Draft genome of the filarial nematode parasite Brugia malayi.</title>
        <authorList>
            <person name="Ghedin E."/>
            <person name="Wang S."/>
            <person name="Spiro D."/>
            <person name="Caler E."/>
            <person name="Zhao Q."/>
            <person name="Crabtree J."/>
            <person name="Allen J.E."/>
            <person name="Delcher A.L."/>
            <person name="Guiliano D.B."/>
            <person name="Miranda-Saavedra D."/>
            <person name="Angiuoli S.V."/>
            <person name="Creasy T."/>
            <person name="Amedeo P."/>
            <person name="Haas B."/>
            <person name="El-Sayed N.M."/>
            <person name="Wortman J.R."/>
            <person name="Feldblyum T."/>
            <person name="Tallon L."/>
            <person name="Schatz M."/>
            <person name="Shumway M."/>
            <person name="Koo H."/>
            <person name="Salzberg S.L."/>
            <person name="Schobel S."/>
            <person name="Pertea M."/>
            <person name="Pop M."/>
            <person name="White O."/>
            <person name="Barton G.J."/>
            <person name="Carlow C.K."/>
            <person name="Crawford M.J."/>
            <person name="Daub J."/>
            <person name="Dimmic M.W."/>
            <person name="Estes C.F."/>
            <person name="Foster J.M."/>
            <person name="Ganatra M."/>
            <person name="Gregory W.F."/>
            <person name="Johnson N.M."/>
            <person name="Jin J."/>
            <person name="Komuniecki R."/>
            <person name="Korf I."/>
            <person name="Kumar S."/>
            <person name="Laney S."/>
            <person name="Li B.W."/>
            <person name="Li W."/>
            <person name="Lindblom T.H."/>
            <person name="Lustigman S."/>
            <person name="Ma D."/>
            <person name="Maina C.V."/>
            <person name="Martin D.M."/>
            <person name="McCarter J.P."/>
            <person name="McReynolds L."/>
            <person name="Mitreva M."/>
            <person name="Nutman T.B."/>
            <person name="Parkinson J."/>
            <person name="Peregrin-Alvarez J.M."/>
            <person name="Poole C."/>
            <person name="Ren Q."/>
            <person name="Saunders L."/>
            <person name="Sluder A.E."/>
            <person name="Smith K."/>
            <person name="Stanke M."/>
            <person name="Unnasch T.R."/>
            <person name="Ware J."/>
            <person name="Wei A.D."/>
            <person name="Weil G."/>
            <person name="Williams D.J."/>
            <person name="Zhang Y."/>
            <person name="Williams S.A."/>
            <person name="Fraser-Liggett C."/>
            <person name="Slatko B."/>
            <person name="Blaxter M.L."/>
            <person name="Scott A.L."/>
        </authorList>
    </citation>
    <scope>NUCLEOTIDE SEQUENCE</scope>
    <source>
        <strain evidence="1">FR3</strain>
    </source>
</reference>
<dbReference type="EMBL" id="LN856205">
    <property type="protein sequence ID" value="CRZ22281.1"/>
    <property type="molecule type" value="Genomic_DNA"/>
</dbReference>
<evidence type="ECO:0000313" key="1">
    <source>
        <dbReference type="EMBL" id="CRZ22281.1"/>
    </source>
</evidence>
<sequence length="77" mass="8924">MIAYIHINKFVKILCEHLASKVSLLAFQLLFSEQFQQMHPFFLLPNGLIVCCIKLASGMKHIFQKNPMIKFNSNAER</sequence>
<dbReference type="WormBase" id="Bm1120">
    <property type="protein sequence ID" value="BM47116"/>
    <property type="gene ID" value="WBGene00221381"/>
    <property type="gene designation" value="Bma-slc-25A29"/>
</dbReference>
<name>A0A0H5SED7_BRUMA</name>
<evidence type="ECO:0000313" key="2">
    <source>
        <dbReference type="WormBase" id="Bm1120"/>
    </source>
</evidence>
<accession>A0A0H5SED7</accession>
<protein>
    <submittedName>
        <fullName evidence="1">Bm1120</fullName>
    </submittedName>
</protein>
<gene>
    <name evidence="2" type="primary">bma-slc-25a29</name>
    <name evidence="1 2" type="ORF">Bm1120</name>
    <name evidence="1" type="ORF">BM_Bm1120</name>
</gene>
<proteinExistence type="predicted"/>
<dbReference type="AlphaFoldDB" id="A0A0H5SED7"/>
<reference evidence="1" key="2">
    <citation type="submission" date="2012-12" db="EMBL/GenBank/DDBJ databases">
        <authorList>
            <person name="Gao Y.W."/>
            <person name="Fan S.T."/>
            <person name="Sun H.T."/>
            <person name="Wang Z."/>
            <person name="Gao X.L."/>
            <person name="Li Y.G."/>
            <person name="Wang T.C."/>
            <person name="Zhang K."/>
            <person name="Xu W.W."/>
            <person name="Yu Z.J."/>
            <person name="Xia X.Z."/>
        </authorList>
    </citation>
    <scope>NUCLEOTIDE SEQUENCE</scope>
    <source>
        <strain evidence="1">FR3</strain>
    </source>
</reference>